<keyword evidence="2" id="KW-0963">Cytoplasm</keyword>
<evidence type="ECO:0000256" key="8">
    <source>
        <dbReference type="ARBA" id="ARBA00023212"/>
    </source>
</evidence>
<dbReference type="InterPro" id="IPR027417">
    <property type="entry name" value="P-loop_NTPase"/>
</dbReference>
<feature type="coiled-coil region" evidence="11">
    <location>
        <begin position="398"/>
        <end position="446"/>
    </location>
</feature>
<keyword evidence="3 10" id="KW-0493">Microtubule</keyword>
<proteinExistence type="inferred from homology"/>
<feature type="coiled-coil region" evidence="11">
    <location>
        <begin position="504"/>
        <end position="579"/>
    </location>
</feature>
<evidence type="ECO:0000256" key="3">
    <source>
        <dbReference type="ARBA" id="ARBA00022701"/>
    </source>
</evidence>
<keyword evidence="7 9" id="KW-0505">Motor protein</keyword>
<keyword evidence="4 9" id="KW-0547">Nucleotide-binding</keyword>
<evidence type="ECO:0000256" key="10">
    <source>
        <dbReference type="RuleBase" id="RU000394"/>
    </source>
</evidence>
<dbReference type="InterPro" id="IPR036961">
    <property type="entry name" value="Kinesin_motor_dom_sf"/>
</dbReference>
<evidence type="ECO:0000256" key="6">
    <source>
        <dbReference type="ARBA" id="ARBA00023054"/>
    </source>
</evidence>
<dbReference type="Gene3D" id="3.40.850.10">
    <property type="entry name" value="Kinesin motor domain"/>
    <property type="match status" value="1"/>
</dbReference>
<evidence type="ECO:0000256" key="7">
    <source>
        <dbReference type="ARBA" id="ARBA00023175"/>
    </source>
</evidence>
<evidence type="ECO:0000256" key="2">
    <source>
        <dbReference type="ARBA" id="ARBA00022490"/>
    </source>
</evidence>
<evidence type="ECO:0000313" key="14">
    <source>
        <dbReference type="Proteomes" id="UP001642540"/>
    </source>
</evidence>
<dbReference type="PANTHER" id="PTHR47969">
    <property type="entry name" value="CHROMOSOME-ASSOCIATED KINESIN KIF4A-RELATED"/>
    <property type="match status" value="1"/>
</dbReference>
<dbReference type="PROSITE" id="PS50067">
    <property type="entry name" value="KINESIN_MOTOR_2"/>
    <property type="match status" value="1"/>
</dbReference>
<dbReference type="PRINTS" id="PR00380">
    <property type="entry name" value="KINESINHEAVY"/>
</dbReference>
<reference evidence="13 14" key="1">
    <citation type="submission" date="2024-08" db="EMBL/GenBank/DDBJ databases">
        <authorList>
            <person name="Cucini C."/>
            <person name="Frati F."/>
        </authorList>
    </citation>
    <scope>NUCLEOTIDE SEQUENCE [LARGE SCALE GENOMIC DNA]</scope>
</reference>
<accession>A0ABP1RR75</accession>
<comment type="caution">
    <text evidence="13">The sequence shown here is derived from an EMBL/GenBank/DDBJ whole genome shotgun (WGS) entry which is preliminary data.</text>
</comment>
<gene>
    <name evidence="13" type="ORF">ODALV1_LOCUS25193</name>
</gene>
<evidence type="ECO:0000256" key="5">
    <source>
        <dbReference type="ARBA" id="ARBA00022840"/>
    </source>
</evidence>
<organism evidence="13 14">
    <name type="scientific">Orchesella dallaii</name>
    <dbReference type="NCBI Taxonomy" id="48710"/>
    <lineage>
        <taxon>Eukaryota</taxon>
        <taxon>Metazoa</taxon>
        <taxon>Ecdysozoa</taxon>
        <taxon>Arthropoda</taxon>
        <taxon>Hexapoda</taxon>
        <taxon>Collembola</taxon>
        <taxon>Entomobryomorpha</taxon>
        <taxon>Entomobryoidea</taxon>
        <taxon>Orchesellidae</taxon>
        <taxon>Orchesellinae</taxon>
        <taxon>Orchesella</taxon>
    </lineage>
</organism>
<dbReference type="Pfam" id="PF00225">
    <property type="entry name" value="Kinesin"/>
    <property type="match status" value="1"/>
</dbReference>
<keyword evidence="8" id="KW-0206">Cytoskeleton</keyword>
<evidence type="ECO:0000256" key="4">
    <source>
        <dbReference type="ARBA" id="ARBA00022741"/>
    </source>
</evidence>
<dbReference type="SMART" id="SM00129">
    <property type="entry name" value="KISc"/>
    <property type="match status" value="1"/>
</dbReference>
<sequence length="835" mass="94061">MMVNQSEAVKVVVRCRPMNEREKGMHSKIVVFMDSGLCQCSILNPNDASAPPKSFSFDGVYYTESATDSIYNEITYPLVEGVLEGYNATVFAYGQTGCGKSFTMQGISDSVPNKGIIPRAFEHVFESIETSDNLKYLVHASYLEIYNEEIRDLLGKDCKKKLDLKENPDRGVHVADLSQHPVHNVEECEALMEKGWRNRSVGATLMNADSSRSHSIFTINIEMMAADQHIRKGKLNLVDLAGSERQAKTGATGDRLKEATKINLSLSALGNVISALVDGKSKHIPYRDSKLTRLLQDSLGGNTKTLMVACVSPADNNYDETLSTLRYANRAKNIKNKPRINQDPKDALLSQYQEEIRQLREMLEKQQSMGIPDMLTESPLNFQSNSSVDLEVEKDKIRQEYEQQLQSLRQSYEAEKQGHARLQADVENLREQYQKEMNKIQEETTQPQQNGNHLAVPGMMSRRPSGVISPGTMQNGDNANLSPEQQEALARLQEIEENMVGGERAHDKELKEKLLKKKKAAERRSKLSEAINKSDDDDSLLIKAYDNIQEELRAKTDALKKSKQKIRSLEREISDLYSEFQNDRTDYLETIRRQDQQLKLLQGILDKIQPTIRKDCNYSNIDGIKAEAIWSDETQRWKLPELSVLKTKLPPAGIAIMATNNLRNATNNANRVPSRTAPASLSIDSDDPEDHKTESILIKKFETNDQDDFAENYFKPKRATELLIKAQQDANRVISKWKDLAQKVHSSNGNIYSSWNNNHVNGYNNKIQPNHHSWGPSPSFSPVQNGWGSAGSTMNGFLSSPEMGSMRRPAKLEALPIEATTKSLKKLKPLNSNEL</sequence>
<name>A0ABP1RR75_9HEXA</name>
<dbReference type="InterPro" id="IPR001752">
    <property type="entry name" value="Kinesin_motor_dom"/>
</dbReference>
<dbReference type="PANTHER" id="PTHR47969:SF21">
    <property type="entry name" value="KINESIN-LIKE PROTEIN"/>
    <property type="match status" value="1"/>
</dbReference>
<dbReference type="InterPro" id="IPR027640">
    <property type="entry name" value="Kinesin-like_fam"/>
</dbReference>
<dbReference type="Proteomes" id="UP001642540">
    <property type="component" value="Unassembled WGS sequence"/>
</dbReference>
<evidence type="ECO:0000256" key="9">
    <source>
        <dbReference type="PROSITE-ProRule" id="PRU00283"/>
    </source>
</evidence>
<dbReference type="EMBL" id="CAXLJM020000101">
    <property type="protein sequence ID" value="CAL8133721.1"/>
    <property type="molecule type" value="Genomic_DNA"/>
</dbReference>
<dbReference type="SUPFAM" id="SSF52540">
    <property type="entry name" value="P-loop containing nucleoside triphosphate hydrolases"/>
    <property type="match status" value="1"/>
</dbReference>
<comment type="subcellular location">
    <subcellularLocation>
        <location evidence="1">Cytoplasm</location>
        <location evidence="1">Cytoskeleton</location>
    </subcellularLocation>
</comment>
<protein>
    <recommendedName>
        <fullName evidence="10">Kinesin-like protein</fullName>
    </recommendedName>
</protein>
<feature type="binding site" evidence="9">
    <location>
        <begin position="94"/>
        <end position="101"/>
    </location>
    <ligand>
        <name>ATP</name>
        <dbReference type="ChEBI" id="CHEBI:30616"/>
    </ligand>
</feature>
<keyword evidence="6 11" id="KW-0175">Coiled coil</keyword>
<feature type="domain" description="Kinesin motor" evidence="12">
    <location>
        <begin position="8"/>
        <end position="334"/>
    </location>
</feature>
<keyword evidence="5 9" id="KW-0067">ATP-binding</keyword>
<comment type="similarity">
    <text evidence="9 10">Belongs to the TRAFAC class myosin-kinesin ATPase superfamily. Kinesin family.</text>
</comment>
<evidence type="ECO:0000313" key="13">
    <source>
        <dbReference type="EMBL" id="CAL8133721.1"/>
    </source>
</evidence>
<evidence type="ECO:0000256" key="1">
    <source>
        <dbReference type="ARBA" id="ARBA00004245"/>
    </source>
</evidence>
<evidence type="ECO:0000256" key="11">
    <source>
        <dbReference type="SAM" id="Coils"/>
    </source>
</evidence>
<keyword evidence="14" id="KW-1185">Reference proteome</keyword>
<evidence type="ECO:0000259" key="12">
    <source>
        <dbReference type="PROSITE" id="PS50067"/>
    </source>
</evidence>
<dbReference type="PROSITE" id="PS00411">
    <property type="entry name" value="KINESIN_MOTOR_1"/>
    <property type="match status" value="1"/>
</dbReference>
<dbReference type="InterPro" id="IPR019821">
    <property type="entry name" value="Kinesin_motor_CS"/>
</dbReference>